<sequence length="56" mass="6484">MCFREIHFQHIHISENSKGHRLAKNTLERGEILYLMGEGSGSQESALDGRWSQWPD</sequence>
<protein>
    <submittedName>
        <fullName evidence="1">Uncharacterized protein</fullName>
    </submittedName>
</protein>
<gene>
    <name evidence="1" type="ORF">PVK06_023470</name>
</gene>
<comment type="caution">
    <text evidence="1">The sequence shown here is derived from an EMBL/GenBank/DDBJ whole genome shotgun (WGS) entry which is preliminary data.</text>
</comment>
<dbReference type="EMBL" id="JARKNE010000007">
    <property type="protein sequence ID" value="KAK5818529.1"/>
    <property type="molecule type" value="Genomic_DNA"/>
</dbReference>
<reference evidence="1 2" key="1">
    <citation type="submission" date="2023-03" db="EMBL/GenBank/DDBJ databases">
        <title>WGS of Gossypium arboreum.</title>
        <authorList>
            <person name="Yu D."/>
        </authorList>
    </citation>
    <scope>NUCLEOTIDE SEQUENCE [LARGE SCALE GENOMIC DNA]</scope>
    <source>
        <tissue evidence="1">Leaf</tissue>
    </source>
</reference>
<name>A0ABR0PB84_GOSAR</name>
<organism evidence="1 2">
    <name type="scientific">Gossypium arboreum</name>
    <name type="common">Tree cotton</name>
    <name type="synonym">Gossypium nanking</name>
    <dbReference type="NCBI Taxonomy" id="29729"/>
    <lineage>
        <taxon>Eukaryota</taxon>
        <taxon>Viridiplantae</taxon>
        <taxon>Streptophyta</taxon>
        <taxon>Embryophyta</taxon>
        <taxon>Tracheophyta</taxon>
        <taxon>Spermatophyta</taxon>
        <taxon>Magnoliopsida</taxon>
        <taxon>eudicotyledons</taxon>
        <taxon>Gunneridae</taxon>
        <taxon>Pentapetalae</taxon>
        <taxon>rosids</taxon>
        <taxon>malvids</taxon>
        <taxon>Malvales</taxon>
        <taxon>Malvaceae</taxon>
        <taxon>Malvoideae</taxon>
        <taxon>Gossypium</taxon>
    </lineage>
</organism>
<evidence type="ECO:0000313" key="1">
    <source>
        <dbReference type="EMBL" id="KAK5818529.1"/>
    </source>
</evidence>
<keyword evidence="2" id="KW-1185">Reference proteome</keyword>
<evidence type="ECO:0000313" key="2">
    <source>
        <dbReference type="Proteomes" id="UP001358586"/>
    </source>
</evidence>
<accession>A0ABR0PB84</accession>
<dbReference type="Proteomes" id="UP001358586">
    <property type="component" value="Chromosome 7"/>
</dbReference>
<proteinExistence type="predicted"/>